<dbReference type="EnsemblProtists" id="EKX38721">
    <property type="protein sequence ID" value="EKX38721"/>
    <property type="gene ID" value="GUITHDRAFT_115266"/>
</dbReference>
<dbReference type="Proteomes" id="UP000011087">
    <property type="component" value="Unassembled WGS sequence"/>
</dbReference>
<dbReference type="HOGENOM" id="CLU_1952960_0_0_1"/>
<accession>L1IR13</accession>
<feature type="coiled-coil region" evidence="1">
    <location>
        <begin position="35"/>
        <end position="62"/>
    </location>
</feature>
<name>L1IR13_GUITC</name>
<evidence type="ECO:0000313" key="3">
    <source>
        <dbReference type="EMBL" id="EKX38721.1"/>
    </source>
</evidence>
<evidence type="ECO:0000256" key="2">
    <source>
        <dbReference type="SAM" id="SignalP"/>
    </source>
</evidence>
<dbReference type="KEGG" id="gtt:GUITHDRAFT_115266"/>
<dbReference type="RefSeq" id="XP_005825701.1">
    <property type="nucleotide sequence ID" value="XM_005825644.1"/>
</dbReference>
<feature type="signal peptide" evidence="2">
    <location>
        <begin position="1"/>
        <end position="29"/>
    </location>
</feature>
<organism evidence="3">
    <name type="scientific">Guillardia theta (strain CCMP2712)</name>
    <name type="common">Cryptophyte</name>
    <dbReference type="NCBI Taxonomy" id="905079"/>
    <lineage>
        <taxon>Eukaryota</taxon>
        <taxon>Cryptophyceae</taxon>
        <taxon>Pyrenomonadales</taxon>
        <taxon>Geminigeraceae</taxon>
        <taxon>Guillardia</taxon>
    </lineage>
</organism>
<reference evidence="3 5" key="1">
    <citation type="journal article" date="2012" name="Nature">
        <title>Algal genomes reveal evolutionary mosaicism and the fate of nucleomorphs.</title>
        <authorList>
            <consortium name="DOE Joint Genome Institute"/>
            <person name="Curtis B.A."/>
            <person name="Tanifuji G."/>
            <person name="Burki F."/>
            <person name="Gruber A."/>
            <person name="Irimia M."/>
            <person name="Maruyama S."/>
            <person name="Arias M.C."/>
            <person name="Ball S.G."/>
            <person name="Gile G.H."/>
            <person name="Hirakawa Y."/>
            <person name="Hopkins J.F."/>
            <person name="Kuo A."/>
            <person name="Rensing S.A."/>
            <person name="Schmutz J."/>
            <person name="Symeonidi A."/>
            <person name="Elias M."/>
            <person name="Eveleigh R.J."/>
            <person name="Herman E.K."/>
            <person name="Klute M.J."/>
            <person name="Nakayama T."/>
            <person name="Obornik M."/>
            <person name="Reyes-Prieto A."/>
            <person name="Armbrust E.V."/>
            <person name="Aves S.J."/>
            <person name="Beiko R.G."/>
            <person name="Coutinho P."/>
            <person name="Dacks J.B."/>
            <person name="Durnford D.G."/>
            <person name="Fast N.M."/>
            <person name="Green B.R."/>
            <person name="Grisdale C.J."/>
            <person name="Hempel F."/>
            <person name="Henrissat B."/>
            <person name="Hoppner M.P."/>
            <person name="Ishida K."/>
            <person name="Kim E."/>
            <person name="Koreny L."/>
            <person name="Kroth P.G."/>
            <person name="Liu Y."/>
            <person name="Malik S.B."/>
            <person name="Maier U.G."/>
            <person name="McRose D."/>
            <person name="Mock T."/>
            <person name="Neilson J.A."/>
            <person name="Onodera N.T."/>
            <person name="Poole A.M."/>
            <person name="Pritham E.J."/>
            <person name="Richards T.A."/>
            <person name="Rocap G."/>
            <person name="Roy S.W."/>
            <person name="Sarai C."/>
            <person name="Schaack S."/>
            <person name="Shirato S."/>
            <person name="Slamovits C.H."/>
            <person name="Spencer D.F."/>
            <person name="Suzuki S."/>
            <person name="Worden A.Z."/>
            <person name="Zauner S."/>
            <person name="Barry K."/>
            <person name="Bell C."/>
            <person name="Bharti A.K."/>
            <person name="Crow J.A."/>
            <person name="Grimwood J."/>
            <person name="Kramer R."/>
            <person name="Lindquist E."/>
            <person name="Lucas S."/>
            <person name="Salamov A."/>
            <person name="McFadden G.I."/>
            <person name="Lane C.E."/>
            <person name="Keeling P.J."/>
            <person name="Gray M.W."/>
            <person name="Grigoriev I.V."/>
            <person name="Archibald J.M."/>
        </authorList>
    </citation>
    <scope>NUCLEOTIDE SEQUENCE</scope>
    <source>
        <strain evidence="3 5">CCMP2712</strain>
    </source>
</reference>
<evidence type="ECO:0000256" key="1">
    <source>
        <dbReference type="SAM" id="Coils"/>
    </source>
</evidence>
<keyword evidence="1" id="KW-0175">Coiled coil</keyword>
<protein>
    <submittedName>
        <fullName evidence="3 4">Uncharacterized protein</fullName>
    </submittedName>
</protein>
<evidence type="ECO:0000313" key="5">
    <source>
        <dbReference type="Proteomes" id="UP000011087"/>
    </source>
</evidence>
<dbReference type="GeneID" id="17295387"/>
<feature type="chain" id="PRO_5008770378" evidence="2">
    <location>
        <begin position="30"/>
        <end position="129"/>
    </location>
</feature>
<keyword evidence="5" id="KW-1185">Reference proteome</keyword>
<proteinExistence type="predicted"/>
<dbReference type="EMBL" id="JH993046">
    <property type="protein sequence ID" value="EKX38721.1"/>
    <property type="molecule type" value="Genomic_DNA"/>
</dbReference>
<sequence>MHSAQDELLNIGLASLLLVLTIKLVRIKGEGEDEAERLNKVVEGLQTTLERTKTKLEELALNETPAIASAISLKKGKEEILQEQILQIIRRGFEQDIVSKNEVSVQKEQKLNSEMDIATPTSTVKPKMI</sequence>
<keyword evidence="2" id="KW-0732">Signal</keyword>
<reference evidence="4" key="3">
    <citation type="submission" date="2015-06" db="UniProtKB">
        <authorList>
            <consortium name="EnsemblProtists"/>
        </authorList>
    </citation>
    <scope>IDENTIFICATION</scope>
</reference>
<gene>
    <name evidence="3" type="ORF">GUITHDRAFT_115266</name>
</gene>
<reference evidence="5" key="2">
    <citation type="submission" date="2012-11" db="EMBL/GenBank/DDBJ databases">
        <authorList>
            <person name="Kuo A."/>
            <person name="Curtis B.A."/>
            <person name="Tanifuji G."/>
            <person name="Burki F."/>
            <person name="Gruber A."/>
            <person name="Irimia M."/>
            <person name="Maruyama S."/>
            <person name="Arias M.C."/>
            <person name="Ball S.G."/>
            <person name="Gile G.H."/>
            <person name="Hirakawa Y."/>
            <person name="Hopkins J.F."/>
            <person name="Rensing S.A."/>
            <person name="Schmutz J."/>
            <person name="Symeonidi A."/>
            <person name="Elias M."/>
            <person name="Eveleigh R.J."/>
            <person name="Herman E.K."/>
            <person name="Klute M.J."/>
            <person name="Nakayama T."/>
            <person name="Obornik M."/>
            <person name="Reyes-Prieto A."/>
            <person name="Armbrust E.V."/>
            <person name="Aves S.J."/>
            <person name="Beiko R.G."/>
            <person name="Coutinho P."/>
            <person name="Dacks J.B."/>
            <person name="Durnford D.G."/>
            <person name="Fast N.M."/>
            <person name="Green B.R."/>
            <person name="Grisdale C."/>
            <person name="Hempe F."/>
            <person name="Henrissat B."/>
            <person name="Hoppner M.P."/>
            <person name="Ishida K.-I."/>
            <person name="Kim E."/>
            <person name="Koreny L."/>
            <person name="Kroth P.G."/>
            <person name="Liu Y."/>
            <person name="Malik S.-B."/>
            <person name="Maier U.G."/>
            <person name="McRose D."/>
            <person name="Mock T."/>
            <person name="Neilson J.A."/>
            <person name="Onodera N.T."/>
            <person name="Poole A.M."/>
            <person name="Pritham E.J."/>
            <person name="Richards T.A."/>
            <person name="Rocap G."/>
            <person name="Roy S.W."/>
            <person name="Sarai C."/>
            <person name="Schaack S."/>
            <person name="Shirato S."/>
            <person name="Slamovits C.H."/>
            <person name="Spencer D.F."/>
            <person name="Suzuki S."/>
            <person name="Worden A.Z."/>
            <person name="Zauner S."/>
            <person name="Barry K."/>
            <person name="Bell C."/>
            <person name="Bharti A.K."/>
            <person name="Crow J.A."/>
            <person name="Grimwood J."/>
            <person name="Kramer R."/>
            <person name="Lindquist E."/>
            <person name="Lucas S."/>
            <person name="Salamov A."/>
            <person name="McFadden G.I."/>
            <person name="Lane C.E."/>
            <person name="Keeling P.J."/>
            <person name="Gray M.W."/>
            <person name="Grigoriev I.V."/>
            <person name="Archibald J.M."/>
        </authorList>
    </citation>
    <scope>NUCLEOTIDE SEQUENCE</scope>
    <source>
        <strain evidence="5">CCMP2712</strain>
    </source>
</reference>
<evidence type="ECO:0000313" key="4">
    <source>
        <dbReference type="EnsemblProtists" id="EKX38721"/>
    </source>
</evidence>
<dbReference type="AlphaFoldDB" id="L1IR13"/>
<dbReference type="PaxDb" id="55529-EKX38721"/>